<keyword evidence="2" id="KW-1185">Reference proteome</keyword>
<dbReference type="PaxDb" id="4113-PGSC0003DMT400084969"/>
<dbReference type="Proteomes" id="UP000011115">
    <property type="component" value="Unassembled WGS sequence"/>
</dbReference>
<organism evidence="1 2">
    <name type="scientific">Solanum tuberosum</name>
    <name type="common">Potato</name>
    <dbReference type="NCBI Taxonomy" id="4113"/>
    <lineage>
        <taxon>Eukaryota</taxon>
        <taxon>Viridiplantae</taxon>
        <taxon>Streptophyta</taxon>
        <taxon>Embryophyta</taxon>
        <taxon>Tracheophyta</taxon>
        <taxon>Spermatophyta</taxon>
        <taxon>Magnoliopsida</taxon>
        <taxon>eudicotyledons</taxon>
        <taxon>Gunneridae</taxon>
        <taxon>Pentapetalae</taxon>
        <taxon>asterids</taxon>
        <taxon>lamiids</taxon>
        <taxon>Solanales</taxon>
        <taxon>Solanaceae</taxon>
        <taxon>Solanoideae</taxon>
        <taxon>Solaneae</taxon>
        <taxon>Solanum</taxon>
    </lineage>
</organism>
<dbReference type="AlphaFoldDB" id="M1D8G9"/>
<proteinExistence type="predicted"/>
<dbReference type="InParanoid" id="M1D8G9"/>
<reference evidence="2" key="1">
    <citation type="journal article" date="2011" name="Nature">
        <title>Genome sequence and analysis of the tuber crop potato.</title>
        <authorList>
            <consortium name="The Potato Genome Sequencing Consortium"/>
        </authorList>
    </citation>
    <scope>NUCLEOTIDE SEQUENCE [LARGE SCALE GENOMIC DNA]</scope>
    <source>
        <strain evidence="2">cv. DM1-3 516 R44</strain>
    </source>
</reference>
<reference evidence="1" key="2">
    <citation type="submission" date="2015-06" db="UniProtKB">
        <authorList>
            <consortium name="EnsemblPlants"/>
        </authorList>
    </citation>
    <scope>IDENTIFICATION</scope>
    <source>
        <strain evidence="1">DM1-3 516 R44</strain>
    </source>
</reference>
<dbReference type="Gramene" id="PGSC0003DMT400084969">
    <property type="protein sequence ID" value="PGSC0003DMT400084969"/>
    <property type="gene ID" value="PGSC0003DMG400034540"/>
</dbReference>
<evidence type="ECO:0000313" key="2">
    <source>
        <dbReference type="Proteomes" id="UP000011115"/>
    </source>
</evidence>
<sequence>MGTRISDHTGHAFIPLESFKVSLGSLVILGPVLRQRVASWHEKIGIRTNMAEQSSGKLVELSQEVQKDLTLTALASQLNKLATKLSEVEVQCNNKGRYIPPHEQRKSRDGRENHVEDTLQIILQKVTDQDRVLDEMKENVEVLNQMI</sequence>
<dbReference type="HOGENOM" id="CLU_1771324_0_0_1"/>
<evidence type="ECO:0000313" key="1">
    <source>
        <dbReference type="EnsemblPlants" id="PGSC0003DMT400084969"/>
    </source>
</evidence>
<dbReference type="EnsemblPlants" id="PGSC0003DMT400084969">
    <property type="protein sequence ID" value="PGSC0003DMT400084969"/>
    <property type="gene ID" value="PGSC0003DMG400034540"/>
</dbReference>
<accession>M1D8G9</accession>
<name>M1D8G9_SOLTU</name>
<protein>
    <submittedName>
        <fullName evidence="1">Uncharacterized protein</fullName>
    </submittedName>
</protein>